<accession>A0ACC2KH47</accession>
<sequence>MATRGGPSPPSLRPFTNCKSSPTPCDTRIFELDYNRFLQDHYGRKPKKWATVVFHGKELDHCCLFNAAMIRSSRRRSLMSFASYARR</sequence>
<evidence type="ECO:0000313" key="1">
    <source>
        <dbReference type="EMBL" id="KAJ8620279.1"/>
    </source>
</evidence>
<name>A0ACC2KH47_PERAE</name>
<dbReference type="Proteomes" id="UP001234297">
    <property type="component" value="Chromosome 9"/>
</dbReference>
<gene>
    <name evidence="1" type="ORF">MRB53_028808</name>
</gene>
<comment type="caution">
    <text evidence="1">The sequence shown here is derived from an EMBL/GenBank/DDBJ whole genome shotgun (WGS) entry which is preliminary data.</text>
</comment>
<evidence type="ECO:0000313" key="2">
    <source>
        <dbReference type="Proteomes" id="UP001234297"/>
    </source>
</evidence>
<reference evidence="1 2" key="1">
    <citation type="journal article" date="2022" name="Hortic Res">
        <title>A haplotype resolved chromosomal level avocado genome allows analysis of novel avocado genes.</title>
        <authorList>
            <person name="Nath O."/>
            <person name="Fletcher S.J."/>
            <person name="Hayward A."/>
            <person name="Shaw L.M."/>
            <person name="Masouleh A.K."/>
            <person name="Furtado A."/>
            <person name="Henry R.J."/>
            <person name="Mitter N."/>
        </authorList>
    </citation>
    <scope>NUCLEOTIDE SEQUENCE [LARGE SCALE GENOMIC DNA]</scope>
    <source>
        <strain evidence="2">cv. Hass</strain>
    </source>
</reference>
<proteinExistence type="predicted"/>
<keyword evidence="2" id="KW-1185">Reference proteome</keyword>
<protein>
    <submittedName>
        <fullName evidence="1">Uncharacterized protein</fullName>
    </submittedName>
</protein>
<dbReference type="EMBL" id="CM056817">
    <property type="protein sequence ID" value="KAJ8620279.1"/>
    <property type="molecule type" value="Genomic_DNA"/>
</dbReference>
<organism evidence="1 2">
    <name type="scientific">Persea americana</name>
    <name type="common">Avocado</name>
    <dbReference type="NCBI Taxonomy" id="3435"/>
    <lineage>
        <taxon>Eukaryota</taxon>
        <taxon>Viridiplantae</taxon>
        <taxon>Streptophyta</taxon>
        <taxon>Embryophyta</taxon>
        <taxon>Tracheophyta</taxon>
        <taxon>Spermatophyta</taxon>
        <taxon>Magnoliopsida</taxon>
        <taxon>Magnoliidae</taxon>
        <taxon>Laurales</taxon>
        <taxon>Lauraceae</taxon>
        <taxon>Persea</taxon>
    </lineage>
</organism>